<proteinExistence type="predicted"/>
<protein>
    <recommendedName>
        <fullName evidence="1">CinA C-terminal domain-containing protein</fullName>
    </recommendedName>
</protein>
<name>A0A1F4UDY5_UNCW3</name>
<dbReference type="InterPro" id="IPR008136">
    <property type="entry name" value="CinA_C"/>
</dbReference>
<evidence type="ECO:0000313" key="2">
    <source>
        <dbReference type="EMBL" id="OGC43142.1"/>
    </source>
</evidence>
<dbReference type="InterPro" id="IPR036653">
    <property type="entry name" value="CinA-like_C"/>
</dbReference>
<organism evidence="2 3">
    <name type="scientific">candidate division WOR-3 bacterium RBG_13_43_14</name>
    <dbReference type="NCBI Taxonomy" id="1802590"/>
    <lineage>
        <taxon>Bacteria</taxon>
        <taxon>Bacteria division WOR-3</taxon>
    </lineage>
</organism>
<reference evidence="2 3" key="1">
    <citation type="journal article" date="2016" name="Nat. Commun.">
        <title>Thousands of microbial genomes shed light on interconnected biogeochemical processes in an aquifer system.</title>
        <authorList>
            <person name="Anantharaman K."/>
            <person name="Brown C.T."/>
            <person name="Hug L.A."/>
            <person name="Sharon I."/>
            <person name="Castelle C.J."/>
            <person name="Probst A.J."/>
            <person name="Thomas B.C."/>
            <person name="Singh A."/>
            <person name="Wilkins M.J."/>
            <person name="Karaoz U."/>
            <person name="Brodie E.L."/>
            <person name="Williams K.H."/>
            <person name="Hubbard S.S."/>
            <person name="Banfield J.F."/>
        </authorList>
    </citation>
    <scope>NUCLEOTIDE SEQUENCE [LARGE SCALE GENOMIC DNA]</scope>
</reference>
<evidence type="ECO:0000313" key="3">
    <source>
        <dbReference type="Proteomes" id="UP000177025"/>
    </source>
</evidence>
<dbReference type="NCBIfam" id="TIGR00199">
    <property type="entry name" value="PncC_domain"/>
    <property type="match status" value="1"/>
</dbReference>
<sequence length="155" mass="16801">MKLKTLANILKSRNLTMSVCESCTGGMLGSMITSLPGSSFYFAGGIIAYSNAVKEKFGIQHRILLRYGAVSKQTAGEMAKIARQQLMTDIGIGITGIAGPDGGSKGKPLGLVYIAISSHDTVRIERYLLKGRRNEIRHKACDKALDMIIDQLPRN</sequence>
<evidence type="ECO:0000259" key="1">
    <source>
        <dbReference type="Pfam" id="PF02464"/>
    </source>
</evidence>
<dbReference type="EMBL" id="MEUM01000035">
    <property type="protein sequence ID" value="OGC43142.1"/>
    <property type="molecule type" value="Genomic_DNA"/>
</dbReference>
<accession>A0A1F4UDY5</accession>
<dbReference type="Proteomes" id="UP000177025">
    <property type="component" value="Unassembled WGS sequence"/>
</dbReference>
<dbReference type="Pfam" id="PF02464">
    <property type="entry name" value="CinA"/>
    <property type="match status" value="1"/>
</dbReference>
<dbReference type="SUPFAM" id="SSF142433">
    <property type="entry name" value="CinA-like"/>
    <property type="match status" value="1"/>
</dbReference>
<dbReference type="AlphaFoldDB" id="A0A1F4UDY5"/>
<comment type="caution">
    <text evidence="2">The sequence shown here is derived from an EMBL/GenBank/DDBJ whole genome shotgun (WGS) entry which is preliminary data.</text>
</comment>
<dbReference type="Gene3D" id="3.90.950.20">
    <property type="entry name" value="CinA-like"/>
    <property type="match status" value="1"/>
</dbReference>
<feature type="domain" description="CinA C-terminal" evidence="1">
    <location>
        <begin position="5"/>
        <end position="151"/>
    </location>
</feature>
<gene>
    <name evidence="2" type="ORF">A2Y85_01260</name>
</gene>